<organism evidence="3 4">
    <name type="scientific">Massariosphaeria phaeospora</name>
    <dbReference type="NCBI Taxonomy" id="100035"/>
    <lineage>
        <taxon>Eukaryota</taxon>
        <taxon>Fungi</taxon>
        <taxon>Dikarya</taxon>
        <taxon>Ascomycota</taxon>
        <taxon>Pezizomycotina</taxon>
        <taxon>Dothideomycetes</taxon>
        <taxon>Pleosporomycetidae</taxon>
        <taxon>Pleosporales</taxon>
        <taxon>Pleosporales incertae sedis</taxon>
        <taxon>Massariosphaeria</taxon>
    </lineage>
</organism>
<evidence type="ECO:0000313" key="4">
    <source>
        <dbReference type="Proteomes" id="UP000481861"/>
    </source>
</evidence>
<protein>
    <recommendedName>
        <fullName evidence="5">Jacalin-type lectin domain-containing protein</fullName>
    </recommendedName>
</protein>
<reference evidence="3 4" key="1">
    <citation type="submission" date="2020-01" db="EMBL/GenBank/DDBJ databases">
        <authorList>
            <consortium name="DOE Joint Genome Institute"/>
            <person name="Haridas S."/>
            <person name="Albert R."/>
            <person name="Binder M."/>
            <person name="Bloem J."/>
            <person name="Labutti K."/>
            <person name="Salamov A."/>
            <person name="Andreopoulos B."/>
            <person name="Baker S.E."/>
            <person name="Barry K."/>
            <person name="Bills G."/>
            <person name="Bluhm B.H."/>
            <person name="Cannon C."/>
            <person name="Castanera R."/>
            <person name="Culley D.E."/>
            <person name="Daum C."/>
            <person name="Ezra D."/>
            <person name="Gonzalez J.B."/>
            <person name="Henrissat B."/>
            <person name="Kuo A."/>
            <person name="Liang C."/>
            <person name="Lipzen A."/>
            <person name="Lutzoni F."/>
            <person name="Magnuson J."/>
            <person name="Mondo S."/>
            <person name="Nolan M."/>
            <person name="Ohm R."/>
            <person name="Pangilinan J."/>
            <person name="Park H.-J.H."/>
            <person name="Ramirez L."/>
            <person name="Alfaro M."/>
            <person name="Sun H."/>
            <person name="Tritt A."/>
            <person name="Yoshinaga Y."/>
            <person name="Zwiers L.-H.L."/>
            <person name="Turgeon B.G."/>
            <person name="Goodwin S.B."/>
            <person name="Spatafora J.W."/>
            <person name="Crous P.W."/>
            <person name="Grigoriev I.V."/>
        </authorList>
    </citation>
    <scope>NUCLEOTIDE SEQUENCE [LARGE SCALE GENOMIC DNA]</scope>
    <source>
        <strain evidence="3 4">CBS 611.86</strain>
    </source>
</reference>
<dbReference type="Proteomes" id="UP000481861">
    <property type="component" value="Unassembled WGS sequence"/>
</dbReference>
<feature type="region of interest" description="Disordered" evidence="1">
    <location>
        <begin position="366"/>
        <end position="394"/>
    </location>
</feature>
<comment type="caution">
    <text evidence="3">The sequence shown here is derived from an EMBL/GenBank/DDBJ whole genome shotgun (WGS) entry which is preliminary data.</text>
</comment>
<feature type="signal peptide" evidence="2">
    <location>
        <begin position="1"/>
        <end position="22"/>
    </location>
</feature>
<name>A0A7C8I7E7_9PLEO</name>
<evidence type="ECO:0008006" key="5">
    <source>
        <dbReference type="Google" id="ProtNLM"/>
    </source>
</evidence>
<proteinExistence type="predicted"/>
<evidence type="ECO:0000313" key="3">
    <source>
        <dbReference type="EMBL" id="KAF2870112.1"/>
    </source>
</evidence>
<feature type="chain" id="PRO_5028964472" description="Jacalin-type lectin domain-containing protein" evidence="2">
    <location>
        <begin position="23"/>
        <end position="394"/>
    </location>
</feature>
<keyword evidence="2" id="KW-0732">Signal</keyword>
<evidence type="ECO:0000256" key="1">
    <source>
        <dbReference type="SAM" id="MobiDB-lite"/>
    </source>
</evidence>
<gene>
    <name evidence="3" type="ORF">BDV95DRAFT_608132</name>
</gene>
<sequence>MFSKFATVIGAGALLFSGLASAADPKACESGPWTDVHAIGNAKITHQWCDTKHAEGIPITGIEAWANEHTIQAVQFYFADGTAGPQIGMPDNDGTSESKVTKKHQRIDWDMAGNQIKQVKLWGNGKGTSLGRIQIRTDKEEFDVGKLTGKQQAFDIKVNSGILLGAYGGVKDSTVEVMGFLFLKSEIKSMSVENFQTSDTPEQLNEKMQGLQEMTSHEAHYSLEFKNLSSNSWFGMDATYSTSKSIAIANSHTITAGGSWSAKGSVLGIAEVTSTYSLSYAYARTDTETNEQTSSTTFKYQIVVSSVGTQDVWCRATAWYGKYEGEWTGQVVLELEDGDKFTYMTKGTVKDTKWGQVNAECQEKPFDNALPKAPAPDSTRPQAPPGKRAVALIG</sequence>
<evidence type="ECO:0000256" key="2">
    <source>
        <dbReference type="SAM" id="SignalP"/>
    </source>
</evidence>
<dbReference type="OrthoDB" id="3758675at2759"/>
<keyword evidence="4" id="KW-1185">Reference proteome</keyword>
<dbReference type="AlphaFoldDB" id="A0A7C8I7E7"/>
<accession>A0A7C8I7E7</accession>
<dbReference type="SUPFAM" id="SSF56973">
    <property type="entry name" value="Aerolisin/ETX pore-forming domain"/>
    <property type="match status" value="1"/>
</dbReference>
<dbReference type="Gene3D" id="2.170.15.10">
    <property type="entry name" value="Proaerolysin, chain A, domain 3"/>
    <property type="match status" value="1"/>
</dbReference>
<dbReference type="EMBL" id="JAADJZ010000014">
    <property type="protein sequence ID" value="KAF2870112.1"/>
    <property type="molecule type" value="Genomic_DNA"/>
</dbReference>